<protein>
    <recommendedName>
        <fullName evidence="3">Bacterial EndoU nuclease domain-containing protein</fullName>
    </recommendedName>
</protein>
<dbReference type="RefSeq" id="WP_199870447.1">
    <property type="nucleotide sequence ID" value="NZ_JAAGPU010000026.1"/>
</dbReference>
<evidence type="ECO:0000313" key="1">
    <source>
        <dbReference type="EMBL" id="NEU05781.1"/>
    </source>
</evidence>
<organism evidence="1 2">
    <name type="scientific">Clostridium senegalense</name>
    <dbReference type="NCBI Taxonomy" id="1465809"/>
    <lineage>
        <taxon>Bacteria</taxon>
        <taxon>Bacillati</taxon>
        <taxon>Bacillota</taxon>
        <taxon>Clostridia</taxon>
        <taxon>Eubacteriales</taxon>
        <taxon>Clostridiaceae</taxon>
        <taxon>Clostridium</taxon>
    </lineage>
</organism>
<sequence length="125" mass="13170">MGSAKGAAEAGKLKSIGNGAWQSTEGLIYEQGSKQGNRVLHVLEHTSPDPSKPLHTVFNAGKDKVLGLVDEAWSMRGSVTSTLQKNGNQVLDIPMGKVIGTNGEATIRIVVENGTSKIVTSFPVK</sequence>
<dbReference type="Proteomes" id="UP000481872">
    <property type="component" value="Unassembled WGS sequence"/>
</dbReference>
<comment type="caution">
    <text evidence="1">The sequence shown here is derived from an EMBL/GenBank/DDBJ whole genome shotgun (WGS) entry which is preliminary data.</text>
</comment>
<accession>A0A6M0H7E5</accession>
<name>A0A6M0H7E5_9CLOT</name>
<evidence type="ECO:0008006" key="3">
    <source>
        <dbReference type="Google" id="ProtNLM"/>
    </source>
</evidence>
<proteinExistence type="predicted"/>
<dbReference type="AlphaFoldDB" id="A0A6M0H7E5"/>
<evidence type="ECO:0000313" key="2">
    <source>
        <dbReference type="Proteomes" id="UP000481872"/>
    </source>
</evidence>
<reference evidence="1 2" key="1">
    <citation type="submission" date="2020-02" db="EMBL/GenBank/DDBJ databases">
        <title>Genome assembly of a novel Clostridium senegalense strain.</title>
        <authorList>
            <person name="Gupta T.B."/>
            <person name="Jauregui R."/>
            <person name="Maclean P."/>
            <person name="Nawarathana A."/>
            <person name="Brightwell G."/>
        </authorList>
    </citation>
    <scope>NUCLEOTIDE SEQUENCE [LARGE SCALE GENOMIC DNA]</scope>
    <source>
        <strain evidence="1 2">AGRFS4</strain>
    </source>
</reference>
<gene>
    <name evidence="1" type="ORF">G3M99_13175</name>
</gene>
<dbReference type="EMBL" id="JAAGPU010000026">
    <property type="protein sequence ID" value="NEU05781.1"/>
    <property type="molecule type" value="Genomic_DNA"/>
</dbReference>
<keyword evidence="2" id="KW-1185">Reference proteome</keyword>